<proteinExistence type="predicted"/>
<protein>
    <recommendedName>
        <fullName evidence="4">HTH cro/C1-type domain-containing protein</fullName>
    </recommendedName>
</protein>
<feature type="region of interest" description="Disordered" evidence="1">
    <location>
        <begin position="50"/>
        <end position="84"/>
    </location>
</feature>
<name>A0ABR5S6S9_9MICO</name>
<sequence>MPKLVNYADVAAALNVSIETVRAYAVRDADFPERVNPESERSPLFLAEHVDQYRRRKRDRSRGRAGHPPRVQDASERVSTGRTAGDRIRRLMDAPDAPVSDVRALAGLVGLEVPALRYRLRSQTRWKPAELETIARVFRVSVDELTGALELV</sequence>
<reference evidence="2 3" key="1">
    <citation type="journal article" date="2016" name="Front. Microbiol.">
        <title>Genomic Resource of Rice Seed Associated Bacteria.</title>
        <authorList>
            <person name="Midha S."/>
            <person name="Bansal K."/>
            <person name="Sharma S."/>
            <person name="Kumar N."/>
            <person name="Patil P.P."/>
            <person name="Chaudhry V."/>
            <person name="Patil P.B."/>
        </authorList>
    </citation>
    <scope>NUCLEOTIDE SEQUENCE [LARGE SCALE GENOMIC DNA]</scope>
    <source>
        <strain evidence="2 3">NS263</strain>
    </source>
</reference>
<feature type="compositionally biased region" description="Basic residues" evidence="1">
    <location>
        <begin position="54"/>
        <end position="67"/>
    </location>
</feature>
<organism evidence="2 3">
    <name type="scientific">Curtobacterium oceanosedimentum</name>
    <dbReference type="NCBI Taxonomy" id="465820"/>
    <lineage>
        <taxon>Bacteria</taxon>
        <taxon>Bacillati</taxon>
        <taxon>Actinomycetota</taxon>
        <taxon>Actinomycetes</taxon>
        <taxon>Micrococcales</taxon>
        <taxon>Microbacteriaceae</taxon>
        <taxon>Curtobacterium</taxon>
    </lineage>
</organism>
<evidence type="ECO:0000256" key="1">
    <source>
        <dbReference type="SAM" id="MobiDB-lite"/>
    </source>
</evidence>
<dbReference type="Proteomes" id="UP000078335">
    <property type="component" value="Unassembled WGS sequence"/>
</dbReference>
<gene>
    <name evidence="2" type="ORF">NS263_07955</name>
</gene>
<comment type="caution">
    <text evidence="2">The sequence shown here is derived from an EMBL/GenBank/DDBJ whole genome shotgun (WGS) entry which is preliminary data.</text>
</comment>
<accession>A0ABR5S6S9</accession>
<keyword evidence="3" id="KW-1185">Reference proteome</keyword>
<dbReference type="EMBL" id="LDRB01000032">
    <property type="protein sequence ID" value="KTR40388.1"/>
    <property type="molecule type" value="Genomic_DNA"/>
</dbReference>
<evidence type="ECO:0008006" key="4">
    <source>
        <dbReference type="Google" id="ProtNLM"/>
    </source>
</evidence>
<evidence type="ECO:0000313" key="3">
    <source>
        <dbReference type="Proteomes" id="UP000078335"/>
    </source>
</evidence>
<dbReference type="RefSeq" id="WP_058728742.1">
    <property type="nucleotide sequence ID" value="NZ_LDRB01000032.1"/>
</dbReference>
<evidence type="ECO:0000313" key="2">
    <source>
        <dbReference type="EMBL" id="KTR40388.1"/>
    </source>
</evidence>